<dbReference type="STRING" id="307972.A0A2G8L558"/>
<feature type="DNA-binding region" description="Homeobox" evidence="7">
    <location>
        <begin position="254"/>
        <end position="304"/>
    </location>
</feature>
<evidence type="ECO:0000256" key="4">
    <source>
        <dbReference type="ARBA" id="ARBA00023125"/>
    </source>
</evidence>
<evidence type="ECO:0000256" key="2">
    <source>
        <dbReference type="ARBA" id="ARBA00008161"/>
    </source>
</evidence>
<dbReference type="EMBL" id="MRZV01000217">
    <property type="protein sequence ID" value="PIK55397.1"/>
    <property type="molecule type" value="Genomic_DNA"/>
</dbReference>
<proteinExistence type="inferred from homology"/>
<dbReference type="FunFam" id="1.10.10.60:FF:000046">
    <property type="entry name" value="SIX homeobox 3"/>
    <property type="match status" value="1"/>
</dbReference>
<keyword evidence="11" id="KW-1185">Reference proteome</keyword>
<dbReference type="GO" id="GO:0005667">
    <property type="term" value="C:transcription regulator complex"/>
    <property type="evidence" value="ECO:0007669"/>
    <property type="project" value="TreeGrafter"/>
</dbReference>
<organism evidence="10 11">
    <name type="scientific">Stichopus japonicus</name>
    <name type="common">Sea cucumber</name>
    <dbReference type="NCBI Taxonomy" id="307972"/>
    <lineage>
        <taxon>Eukaryota</taxon>
        <taxon>Metazoa</taxon>
        <taxon>Echinodermata</taxon>
        <taxon>Eleutherozoa</taxon>
        <taxon>Echinozoa</taxon>
        <taxon>Holothuroidea</taxon>
        <taxon>Aspidochirotacea</taxon>
        <taxon>Aspidochirotida</taxon>
        <taxon>Stichopodidae</taxon>
        <taxon>Apostichopus</taxon>
    </lineage>
</organism>
<dbReference type="Pfam" id="PF00046">
    <property type="entry name" value="Homeodomain"/>
    <property type="match status" value="1"/>
</dbReference>
<dbReference type="AlphaFoldDB" id="A0A2G8L558"/>
<dbReference type="SMART" id="SM00389">
    <property type="entry name" value="HOX"/>
    <property type="match status" value="1"/>
</dbReference>
<keyword evidence="4 7" id="KW-0238">DNA-binding</keyword>
<reference evidence="10 11" key="1">
    <citation type="journal article" date="2017" name="PLoS Biol.">
        <title>The sea cucumber genome provides insights into morphological evolution and visceral regeneration.</title>
        <authorList>
            <person name="Zhang X."/>
            <person name="Sun L."/>
            <person name="Yuan J."/>
            <person name="Sun Y."/>
            <person name="Gao Y."/>
            <person name="Zhang L."/>
            <person name="Li S."/>
            <person name="Dai H."/>
            <person name="Hamel J.F."/>
            <person name="Liu C."/>
            <person name="Yu Y."/>
            <person name="Liu S."/>
            <person name="Lin W."/>
            <person name="Guo K."/>
            <person name="Jin S."/>
            <person name="Xu P."/>
            <person name="Storey K.B."/>
            <person name="Huan P."/>
            <person name="Zhang T."/>
            <person name="Zhou Y."/>
            <person name="Zhang J."/>
            <person name="Lin C."/>
            <person name="Li X."/>
            <person name="Xing L."/>
            <person name="Huo D."/>
            <person name="Sun M."/>
            <person name="Wang L."/>
            <person name="Mercier A."/>
            <person name="Li F."/>
            <person name="Yang H."/>
            <person name="Xiang J."/>
        </authorList>
    </citation>
    <scope>NUCLEOTIDE SEQUENCE [LARGE SCALE GENOMIC DNA]</scope>
    <source>
        <strain evidence="10">Shaxun</strain>
        <tissue evidence="10">Muscle</tissue>
    </source>
</reference>
<dbReference type="Pfam" id="PF16878">
    <property type="entry name" value="SIX1_SD"/>
    <property type="match status" value="1"/>
</dbReference>
<dbReference type="SUPFAM" id="SSF46689">
    <property type="entry name" value="Homeodomain-like"/>
    <property type="match status" value="1"/>
</dbReference>
<comment type="similarity">
    <text evidence="2">Belongs to the SIX/Sine oculis homeobox family.</text>
</comment>
<keyword evidence="3" id="KW-0217">Developmental protein</keyword>
<protein>
    <submittedName>
        <fullName evidence="10">Putative homeobox protein SIX4</fullName>
    </submittedName>
</protein>
<evidence type="ECO:0000259" key="9">
    <source>
        <dbReference type="PROSITE" id="PS50071"/>
    </source>
</evidence>
<evidence type="ECO:0000256" key="8">
    <source>
        <dbReference type="RuleBase" id="RU000682"/>
    </source>
</evidence>
<feature type="domain" description="Homeobox" evidence="9">
    <location>
        <begin position="252"/>
        <end position="303"/>
    </location>
</feature>
<dbReference type="PANTHER" id="PTHR10390:SF44">
    <property type="entry name" value="SIX HOMEOBOX 4"/>
    <property type="match status" value="1"/>
</dbReference>
<comment type="caution">
    <text evidence="10">The sequence shown here is derived from an EMBL/GenBank/DDBJ whole genome shotgun (WGS) entry which is preliminary data.</text>
</comment>
<dbReference type="PROSITE" id="PS00027">
    <property type="entry name" value="HOMEOBOX_1"/>
    <property type="match status" value="1"/>
</dbReference>
<dbReference type="InterPro" id="IPR031701">
    <property type="entry name" value="SIX1_SD"/>
</dbReference>
<dbReference type="InterPro" id="IPR017970">
    <property type="entry name" value="Homeobox_CS"/>
</dbReference>
<evidence type="ECO:0000256" key="6">
    <source>
        <dbReference type="ARBA" id="ARBA00023242"/>
    </source>
</evidence>
<dbReference type="GO" id="GO:0005634">
    <property type="term" value="C:nucleus"/>
    <property type="evidence" value="ECO:0007669"/>
    <property type="project" value="UniProtKB-SubCell"/>
</dbReference>
<dbReference type="PANTHER" id="PTHR10390">
    <property type="entry name" value="HOMEOBOX PROTEIN SIX"/>
    <property type="match status" value="1"/>
</dbReference>
<evidence type="ECO:0000256" key="7">
    <source>
        <dbReference type="PROSITE-ProRule" id="PRU00108"/>
    </source>
</evidence>
<evidence type="ECO:0000256" key="5">
    <source>
        <dbReference type="ARBA" id="ARBA00023155"/>
    </source>
</evidence>
<evidence type="ECO:0000313" key="11">
    <source>
        <dbReference type="Proteomes" id="UP000230750"/>
    </source>
</evidence>
<sequence>MEETTGQRNSIENVATAPNVVAVDRELDPMVGMESNINIVVGNSNSTSTNVAAAAVAQDNNEKVASGAASVTTTTTAATPPNVSVIQGVFNSVHSNPVTSLVGIELNQRITTPGNNVHSVTTSAVNLLSFSAEHVECVCEALRQEGNMDGLAKFLWTLPVDDRLQRNETVLRAKAAVAAHQGRYKELYAILQSYTYSQVFHSELQELWYTAHYQELEQLRGRSLGAVDKYRARKKFPLPRTIWDGEEMVYCFKQKSRNMLRDAYKQNRYPTPEEKRNLAKKTGLTLTQVSNWFKNRRQRDRIPTKR</sequence>
<name>A0A2G8L558_STIJA</name>
<dbReference type="InterPro" id="IPR001356">
    <property type="entry name" value="HD"/>
</dbReference>
<dbReference type="Proteomes" id="UP000230750">
    <property type="component" value="Unassembled WGS sequence"/>
</dbReference>
<dbReference type="CDD" id="cd00086">
    <property type="entry name" value="homeodomain"/>
    <property type="match status" value="1"/>
</dbReference>
<evidence type="ECO:0000256" key="1">
    <source>
        <dbReference type="ARBA" id="ARBA00004123"/>
    </source>
</evidence>
<dbReference type="PROSITE" id="PS50071">
    <property type="entry name" value="HOMEOBOX_2"/>
    <property type="match status" value="1"/>
</dbReference>
<comment type="subcellular location">
    <subcellularLocation>
        <location evidence="1 7 8">Nucleus</location>
    </subcellularLocation>
</comment>
<dbReference type="OrthoDB" id="3501850at2759"/>
<dbReference type="Gene3D" id="1.10.10.60">
    <property type="entry name" value="Homeodomain-like"/>
    <property type="match status" value="1"/>
</dbReference>
<keyword evidence="5 7" id="KW-0371">Homeobox</keyword>
<dbReference type="GO" id="GO:0000978">
    <property type="term" value="F:RNA polymerase II cis-regulatory region sequence-specific DNA binding"/>
    <property type="evidence" value="ECO:0007669"/>
    <property type="project" value="TreeGrafter"/>
</dbReference>
<accession>A0A2G8L558</accession>
<keyword evidence="6 7" id="KW-0539">Nucleus</keyword>
<gene>
    <name evidence="10" type="ORF">BSL78_07713</name>
</gene>
<dbReference type="GO" id="GO:0000981">
    <property type="term" value="F:DNA-binding transcription factor activity, RNA polymerase II-specific"/>
    <property type="evidence" value="ECO:0007669"/>
    <property type="project" value="InterPro"/>
</dbReference>
<evidence type="ECO:0000256" key="3">
    <source>
        <dbReference type="ARBA" id="ARBA00022473"/>
    </source>
</evidence>
<dbReference type="InterPro" id="IPR009057">
    <property type="entry name" value="Homeodomain-like_sf"/>
</dbReference>
<evidence type="ECO:0000313" key="10">
    <source>
        <dbReference type="EMBL" id="PIK55397.1"/>
    </source>
</evidence>